<keyword evidence="2" id="KW-1185">Reference proteome</keyword>
<name>A0AAD1SWT1_PELCU</name>
<protein>
    <submittedName>
        <fullName evidence="1">Uncharacterized protein</fullName>
    </submittedName>
</protein>
<accession>A0AAD1SWT1</accession>
<dbReference type="AlphaFoldDB" id="A0AAD1SWT1"/>
<sequence length="105" mass="11829">MSHHKSKQKSNKSAFFAMKKQVKAVILQEGLEDGDRELEDSHNSCSLLSNTQSKECLLTTSLLQTMLDAQSVKLIAQFRSTLSDLKRDIYDIGSRTAHLESRTDD</sequence>
<reference evidence="1" key="1">
    <citation type="submission" date="2022-03" db="EMBL/GenBank/DDBJ databases">
        <authorList>
            <person name="Alioto T."/>
            <person name="Alioto T."/>
            <person name="Gomez Garrido J."/>
        </authorList>
    </citation>
    <scope>NUCLEOTIDE SEQUENCE</scope>
</reference>
<organism evidence="1 2">
    <name type="scientific">Pelobates cultripes</name>
    <name type="common">Western spadefoot toad</name>
    <dbReference type="NCBI Taxonomy" id="61616"/>
    <lineage>
        <taxon>Eukaryota</taxon>
        <taxon>Metazoa</taxon>
        <taxon>Chordata</taxon>
        <taxon>Craniata</taxon>
        <taxon>Vertebrata</taxon>
        <taxon>Euteleostomi</taxon>
        <taxon>Amphibia</taxon>
        <taxon>Batrachia</taxon>
        <taxon>Anura</taxon>
        <taxon>Pelobatoidea</taxon>
        <taxon>Pelobatidae</taxon>
        <taxon>Pelobates</taxon>
    </lineage>
</organism>
<dbReference type="Proteomes" id="UP001295444">
    <property type="component" value="Chromosome 08"/>
</dbReference>
<proteinExistence type="predicted"/>
<dbReference type="EMBL" id="OW240919">
    <property type="protein sequence ID" value="CAH2311893.1"/>
    <property type="molecule type" value="Genomic_DNA"/>
</dbReference>
<gene>
    <name evidence="1" type="ORF">PECUL_23A020993</name>
</gene>
<evidence type="ECO:0000313" key="2">
    <source>
        <dbReference type="Proteomes" id="UP001295444"/>
    </source>
</evidence>
<evidence type="ECO:0000313" key="1">
    <source>
        <dbReference type="EMBL" id="CAH2311893.1"/>
    </source>
</evidence>